<evidence type="ECO:0000256" key="2">
    <source>
        <dbReference type="ARBA" id="ARBA00023015"/>
    </source>
</evidence>
<keyword evidence="1" id="KW-0678">Repressor</keyword>
<evidence type="ECO:0000313" key="8">
    <source>
        <dbReference type="Proteomes" id="UP000273044"/>
    </source>
</evidence>
<name>A0A448N1A3_9ACTN</name>
<dbReference type="AlphaFoldDB" id="A0A448N1A3"/>
<dbReference type="Pfam" id="PF00440">
    <property type="entry name" value="TetR_N"/>
    <property type="match status" value="1"/>
</dbReference>
<protein>
    <submittedName>
        <fullName evidence="7">HTH-type transcriptional repressor KstR2</fullName>
    </submittedName>
</protein>
<feature type="domain" description="HTH tetR-type" evidence="6">
    <location>
        <begin position="20"/>
        <end position="80"/>
    </location>
</feature>
<keyword evidence="3 5" id="KW-0238">DNA-binding</keyword>
<dbReference type="GO" id="GO:0003700">
    <property type="term" value="F:DNA-binding transcription factor activity"/>
    <property type="evidence" value="ECO:0007669"/>
    <property type="project" value="TreeGrafter"/>
</dbReference>
<keyword evidence="2" id="KW-0805">Transcription regulation</keyword>
<accession>A0A448N1A3</accession>
<dbReference type="PROSITE" id="PS50977">
    <property type="entry name" value="HTH_TETR_2"/>
    <property type="match status" value="1"/>
</dbReference>
<reference evidence="7 8" key="1">
    <citation type="submission" date="2018-12" db="EMBL/GenBank/DDBJ databases">
        <authorList>
            <consortium name="Pathogen Informatics"/>
        </authorList>
    </citation>
    <scope>NUCLEOTIDE SEQUENCE [LARGE SCALE GENOMIC DNA]</scope>
    <source>
        <strain evidence="7 8">NCTC12967</strain>
    </source>
</reference>
<dbReference type="InterPro" id="IPR050109">
    <property type="entry name" value="HTH-type_TetR-like_transc_reg"/>
</dbReference>
<dbReference type="InterPro" id="IPR009057">
    <property type="entry name" value="Homeodomain-like_sf"/>
</dbReference>
<dbReference type="Gene3D" id="1.10.357.10">
    <property type="entry name" value="Tetracycline Repressor, domain 2"/>
    <property type="match status" value="1"/>
</dbReference>
<dbReference type="PANTHER" id="PTHR30055">
    <property type="entry name" value="HTH-TYPE TRANSCRIPTIONAL REGULATOR RUTR"/>
    <property type="match status" value="1"/>
</dbReference>
<evidence type="ECO:0000256" key="5">
    <source>
        <dbReference type="PROSITE-ProRule" id="PRU00335"/>
    </source>
</evidence>
<keyword evidence="8" id="KW-1185">Reference proteome</keyword>
<dbReference type="Proteomes" id="UP000273044">
    <property type="component" value="Chromosome"/>
</dbReference>
<gene>
    <name evidence="7" type="primary">kstR2_3</name>
    <name evidence="7" type="ORF">NCTC12967_02515</name>
</gene>
<dbReference type="InterPro" id="IPR036271">
    <property type="entry name" value="Tet_transcr_reg_TetR-rel_C_sf"/>
</dbReference>
<feature type="DNA-binding region" description="H-T-H motif" evidence="5">
    <location>
        <begin position="43"/>
        <end position="62"/>
    </location>
</feature>
<dbReference type="SUPFAM" id="SSF46689">
    <property type="entry name" value="Homeodomain-like"/>
    <property type="match status" value="1"/>
</dbReference>
<evidence type="ECO:0000259" key="6">
    <source>
        <dbReference type="PROSITE" id="PS50977"/>
    </source>
</evidence>
<dbReference type="PANTHER" id="PTHR30055:SF234">
    <property type="entry name" value="HTH-TYPE TRANSCRIPTIONAL REGULATOR BETI"/>
    <property type="match status" value="1"/>
</dbReference>
<evidence type="ECO:0000256" key="3">
    <source>
        <dbReference type="ARBA" id="ARBA00023125"/>
    </source>
</evidence>
<evidence type="ECO:0000256" key="4">
    <source>
        <dbReference type="ARBA" id="ARBA00023163"/>
    </source>
</evidence>
<dbReference type="GO" id="GO:0000976">
    <property type="term" value="F:transcription cis-regulatory region binding"/>
    <property type="evidence" value="ECO:0007669"/>
    <property type="project" value="TreeGrafter"/>
</dbReference>
<keyword evidence="4" id="KW-0804">Transcription</keyword>
<dbReference type="InterPro" id="IPR039538">
    <property type="entry name" value="BetI_C"/>
</dbReference>
<sequence length="199" mass="21453">MQVHRQNLYACPVPKLVDHDVRRREIAQAVWAVIAERGIEGVTLRSVAAEAGVSVGRIQHYYASREELVRDSCRELLKAATQRFEAVDDTTPVEKLRRLVLGRIPATPEFAIGTSIWLAYEAKSVDDPVIAELVQRGHAGGVQEAAALLSECGVADASAVALRLMATAEGLAIRVLVGGLEPRGATELLENLIAEVLPG</sequence>
<dbReference type="InterPro" id="IPR001647">
    <property type="entry name" value="HTH_TetR"/>
</dbReference>
<dbReference type="SUPFAM" id="SSF48498">
    <property type="entry name" value="Tetracyclin repressor-like, C-terminal domain"/>
    <property type="match status" value="1"/>
</dbReference>
<evidence type="ECO:0000313" key="7">
    <source>
        <dbReference type="EMBL" id="VEH71197.1"/>
    </source>
</evidence>
<dbReference type="EMBL" id="LR134406">
    <property type="protein sequence ID" value="VEH71197.1"/>
    <property type="molecule type" value="Genomic_DNA"/>
</dbReference>
<evidence type="ECO:0000256" key="1">
    <source>
        <dbReference type="ARBA" id="ARBA00022491"/>
    </source>
</evidence>
<dbReference type="Pfam" id="PF13977">
    <property type="entry name" value="TetR_C_6"/>
    <property type="match status" value="1"/>
</dbReference>
<organism evidence="7 8">
    <name type="scientific">Arachnia propionica</name>
    <dbReference type="NCBI Taxonomy" id="1750"/>
    <lineage>
        <taxon>Bacteria</taxon>
        <taxon>Bacillati</taxon>
        <taxon>Actinomycetota</taxon>
        <taxon>Actinomycetes</taxon>
        <taxon>Propionibacteriales</taxon>
        <taxon>Propionibacteriaceae</taxon>
        <taxon>Arachnia</taxon>
    </lineage>
</organism>
<proteinExistence type="predicted"/>